<dbReference type="Pfam" id="PF02879">
    <property type="entry name" value="PGM_PMM_II"/>
    <property type="match status" value="1"/>
</dbReference>
<accession>A0A1F5G560</accession>
<evidence type="ECO:0000256" key="2">
    <source>
        <dbReference type="ARBA" id="ARBA00010231"/>
    </source>
</evidence>
<dbReference type="Gene3D" id="3.30.310.50">
    <property type="entry name" value="Alpha-D-phosphohexomutase, C-terminal domain"/>
    <property type="match status" value="1"/>
</dbReference>
<dbReference type="Proteomes" id="UP000179102">
    <property type="component" value="Unassembled WGS sequence"/>
</dbReference>
<dbReference type="PANTHER" id="PTHR43771">
    <property type="entry name" value="PHOSPHOMANNOMUTASE"/>
    <property type="match status" value="1"/>
</dbReference>
<dbReference type="GO" id="GO:0016868">
    <property type="term" value="F:intramolecular phosphotransferase activity"/>
    <property type="evidence" value="ECO:0007669"/>
    <property type="project" value="InterPro"/>
</dbReference>
<proteinExistence type="inferred from homology"/>
<organism evidence="12 13">
    <name type="scientific">Candidatus Curtissbacteria bacterium RIFCSPHIGHO2_01_FULL_41_11</name>
    <dbReference type="NCBI Taxonomy" id="1797711"/>
    <lineage>
        <taxon>Bacteria</taxon>
        <taxon>Candidatus Curtissiibacteriota</taxon>
    </lineage>
</organism>
<dbReference type="InterPro" id="IPR005843">
    <property type="entry name" value="A-D-PHexomutase_C"/>
</dbReference>
<comment type="cofactor">
    <cofactor evidence="1">
        <name>Mg(2+)</name>
        <dbReference type="ChEBI" id="CHEBI:18420"/>
    </cofactor>
</comment>
<comment type="similarity">
    <text evidence="2 7">Belongs to the phosphohexose mutase family.</text>
</comment>
<dbReference type="EMBL" id="MFAZ01000024">
    <property type="protein sequence ID" value="OGD87012.1"/>
    <property type="molecule type" value="Genomic_DNA"/>
</dbReference>
<keyword evidence="5 7" id="KW-0460">Magnesium</keyword>
<evidence type="ECO:0000259" key="11">
    <source>
        <dbReference type="Pfam" id="PF02880"/>
    </source>
</evidence>
<dbReference type="SUPFAM" id="SSF53738">
    <property type="entry name" value="Phosphoglucomutase, first 3 domains"/>
    <property type="match status" value="4"/>
</dbReference>
<dbReference type="PROSITE" id="PS00710">
    <property type="entry name" value="PGM_PMM"/>
    <property type="match status" value="1"/>
</dbReference>
<gene>
    <name evidence="12" type="ORF">A2870_01725</name>
</gene>
<keyword evidence="6" id="KW-0413">Isomerase</keyword>
<evidence type="ECO:0000259" key="10">
    <source>
        <dbReference type="Pfam" id="PF02879"/>
    </source>
</evidence>
<evidence type="ECO:0000313" key="12">
    <source>
        <dbReference type="EMBL" id="OGD87012.1"/>
    </source>
</evidence>
<dbReference type="Pfam" id="PF02878">
    <property type="entry name" value="PGM_PMM_I"/>
    <property type="match status" value="1"/>
</dbReference>
<dbReference type="InterPro" id="IPR005841">
    <property type="entry name" value="Alpha-D-phosphohexomutase_SF"/>
</dbReference>
<protein>
    <recommendedName>
        <fullName evidence="14">Phosphomannomutase</fullName>
    </recommendedName>
</protein>
<dbReference type="Gene3D" id="3.40.120.10">
    <property type="entry name" value="Alpha-D-Glucose-1,6-Bisphosphate, subunit A, domain 3"/>
    <property type="match status" value="4"/>
</dbReference>
<dbReference type="CDD" id="cd03089">
    <property type="entry name" value="PMM_PGM"/>
    <property type="match status" value="1"/>
</dbReference>
<evidence type="ECO:0000259" key="9">
    <source>
        <dbReference type="Pfam" id="PF02878"/>
    </source>
</evidence>
<feature type="domain" description="Alpha-D-phosphohexomutase alpha/beta/alpha" evidence="11">
    <location>
        <begin position="329"/>
        <end position="438"/>
    </location>
</feature>
<feature type="domain" description="Alpha-D-phosphohexomutase alpha/beta/alpha" evidence="10">
    <location>
        <begin position="227"/>
        <end position="323"/>
    </location>
</feature>
<dbReference type="GO" id="GO:0005975">
    <property type="term" value="P:carbohydrate metabolic process"/>
    <property type="evidence" value="ECO:0007669"/>
    <property type="project" value="InterPro"/>
</dbReference>
<dbReference type="InterPro" id="IPR005846">
    <property type="entry name" value="A-D-PHexomutase_a/b/a-III"/>
</dbReference>
<name>A0A1F5G560_9BACT</name>
<evidence type="ECO:0000256" key="5">
    <source>
        <dbReference type="ARBA" id="ARBA00022842"/>
    </source>
</evidence>
<evidence type="ECO:0008006" key="14">
    <source>
        <dbReference type="Google" id="ProtNLM"/>
    </source>
</evidence>
<reference evidence="12 13" key="1">
    <citation type="journal article" date="2016" name="Nat. Commun.">
        <title>Thousands of microbial genomes shed light on interconnected biogeochemical processes in an aquifer system.</title>
        <authorList>
            <person name="Anantharaman K."/>
            <person name="Brown C.T."/>
            <person name="Hug L.A."/>
            <person name="Sharon I."/>
            <person name="Castelle C.J."/>
            <person name="Probst A.J."/>
            <person name="Thomas B.C."/>
            <person name="Singh A."/>
            <person name="Wilkins M.J."/>
            <person name="Karaoz U."/>
            <person name="Brodie E.L."/>
            <person name="Williams K.H."/>
            <person name="Hubbard S.S."/>
            <person name="Banfield J.F."/>
        </authorList>
    </citation>
    <scope>NUCLEOTIDE SEQUENCE [LARGE SCALE GENOMIC DNA]</scope>
</reference>
<evidence type="ECO:0000313" key="13">
    <source>
        <dbReference type="Proteomes" id="UP000179102"/>
    </source>
</evidence>
<evidence type="ECO:0000256" key="4">
    <source>
        <dbReference type="ARBA" id="ARBA00022723"/>
    </source>
</evidence>
<feature type="domain" description="Alpha-D-phosphohexomutase C-terminal" evidence="8">
    <location>
        <begin position="458"/>
        <end position="523"/>
    </location>
</feature>
<evidence type="ECO:0000256" key="6">
    <source>
        <dbReference type="ARBA" id="ARBA00023235"/>
    </source>
</evidence>
<dbReference type="PANTHER" id="PTHR43771:SF2">
    <property type="entry name" value="PHOSPHOMANNOMUTASE_PHOSPHOGLUCOMUTASE"/>
    <property type="match status" value="1"/>
</dbReference>
<dbReference type="SUPFAM" id="SSF55957">
    <property type="entry name" value="Phosphoglucomutase, C-terminal domain"/>
    <property type="match status" value="1"/>
</dbReference>
<keyword evidence="4 7" id="KW-0479">Metal-binding</keyword>
<feature type="domain" description="Alpha-D-phosphohexomutase alpha/beta/alpha" evidence="9">
    <location>
        <begin position="7"/>
        <end position="89"/>
    </location>
</feature>
<dbReference type="InterPro" id="IPR005844">
    <property type="entry name" value="A-D-PHexomutase_a/b/a-I"/>
</dbReference>
<dbReference type="AlphaFoldDB" id="A0A1F5G560"/>
<evidence type="ECO:0000259" key="8">
    <source>
        <dbReference type="Pfam" id="PF00408"/>
    </source>
</evidence>
<dbReference type="InterPro" id="IPR016066">
    <property type="entry name" value="A-D-PHexomutase_CS"/>
</dbReference>
<evidence type="ECO:0000256" key="7">
    <source>
        <dbReference type="RuleBase" id="RU004326"/>
    </source>
</evidence>
<sequence>MKVNESIFRDYDIRGIVGRDLDEQFAEVFGKAFGTYLIRRGTGEVIVGYDARESSPSYWENCITGLLSCGVNVIRVGMITSPMMYWARKFYKQSFSANKQSFSANKQSFSANKQSFSANKNLSFAQNLDSRSARIKQSLRSSSFDKSSTVRLRPNRLRTAGLEIDGQDIGGLIITASHNPPEFNGFKPAIGTGAMFGKGIQDLKGLMISEDFVSGSGKVTDREIFKDYLQDICSKIKITRPISVVVDCGNSTAGPYAPKVLEALGVSVKELFCDVDPKFPNHPPDPENPAAYPAIVNLMRGGEYDMGLLFDGDADRLGAVDSGGNIVRGDQITALCARKVLKDKPGAKILFEVQCSKSATDDVEKNGGKSVLIRVGHSYIEQALISEKAELAGETSGHVFFADRWYGFDDAIYAAARLVEYISETGKTLSELVGSLPKYISVPKTRITAPDERKFAIVEELKKYFLENEIFEKIGSPKLLDIDGVRLEWEDGWVVVRASNTQSALTLRAEATTEKRLDELKGVVEDALEKYKSEGINLEWGRTD</sequence>
<comment type="caution">
    <text evidence="12">The sequence shown here is derived from an EMBL/GenBank/DDBJ whole genome shotgun (WGS) entry which is preliminary data.</text>
</comment>
<dbReference type="InterPro" id="IPR016055">
    <property type="entry name" value="A-D-PHexomutase_a/b/a-I/II/III"/>
</dbReference>
<dbReference type="Pfam" id="PF02880">
    <property type="entry name" value="PGM_PMM_III"/>
    <property type="match status" value="1"/>
</dbReference>
<dbReference type="InterPro" id="IPR036900">
    <property type="entry name" value="A-D-PHexomutase_C_sf"/>
</dbReference>
<dbReference type="STRING" id="1797711.A2870_01725"/>
<dbReference type="Pfam" id="PF00408">
    <property type="entry name" value="PGM_PMM_IV"/>
    <property type="match status" value="1"/>
</dbReference>
<dbReference type="PRINTS" id="PR00509">
    <property type="entry name" value="PGMPMM"/>
</dbReference>
<evidence type="ECO:0000256" key="1">
    <source>
        <dbReference type="ARBA" id="ARBA00001946"/>
    </source>
</evidence>
<dbReference type="GO" id="GO:0000287">
    <property type="term" value="F:magnesium ion binding"/>
    <property type="evidence" value="ECO:0007669"/>
    <property type="project" value="InterPro"/>
</dbReference>
<evidence type="ECO:0000256" key="3">
    <source>
        <dbReference type="ARBA" id="ARBA00022553"/>
    </source>
</evidence>
<dbReference type="InterPro" id="IPR005845">
    <property type="entry name" value="A-D-PHexomutase_a/b/a-II"/>
</dbReference>
<keyword evidence="3" id="KW-0597">Phosphoprotein</keyword>